<evidence type="ECO:0000313" key="3">
    <source>
        <dbReference type="EMBL" id="JAG08734.1"/>
    </source>
</evidence>
<reference evidence="3" key="2">
    <citation type="submission" date="2014-07" db="EMBL/GenBank/DDBJ databases">
        <authorList>
            <person name="Hull J."/>
        </authorList>
    </citation>
    <scope>NUCLEOTIDE SEQUENCE</scope>
</reference>
<evidence type="ECO:0000256" key="1">
    <source>
        <dbReference type="PROSITE-ProRule" id="PRU10141"/>
    </source>
</evidence>
<feature type="compositionally biased region" description="Low complexity" evidence="2">
    <location>
        <begin position="56"/>
        <end position="67"/>
    </location>
</feature>
<organism evidence="3">
    <name type="scientific">Lygus hesperus</name>
    <name type="common">Western plant bug</name>
    <dbReference type="NCBI Taxonomy" id="30085"/>
    <lineage>
        <taxon>Eukaryota</taxon>
        <taxon>Metazoa</taxon>
        <taxon>Ecdysozoa</taxon>
        <taxon>Arthropoda</taxon>
        <taxon>Hexapoda</taxon>
        <taxon>Insecta</taxon>
        <taxon>Pterygota</taxon>
        <taxon>Neoptera</taxon>
        <taxon>Paraneoptera</taxon>
        <taxon>Hemiptera</taxon>
        <taxon>Heteroptera</taxon>
        <taxon>Panheteroptera</taxon>
        <taxon>Cimicomorpha</taxon>
        <taxon>Miridae</taxon>
        <taxon>Mirini</taxon>
        <taxon>Lygus</taxon>
    </lineage>
</organism>
<feature type="binding site" evidence="1">
    <location>
        <position position="450"/>
    </location>
    <ligand>
        <name>ATP</name>
        <dbReference type="ChEBI" id="CHEBI:30616"/>
    </ligand>
</feature>
<dbReference type="AlphaFoldDB" id="A0A0A9WLU7"/>
<evidence type="ECO:0000256" key="2">
    <source>
        <dbReference type="SAM" id="MobiDB-lite"/>
    </source>
</evidence>
<feature type="non-terminal residue" evidence="3">
    <location>
        <position position="1"/>
    </location>
</feature>
<keyword evidence="1" id="KW-0547">Nucleotide-binding</keyword>
<proteinExistence type="predicted"/>
<feature type="compositionally biased region" description="Polar residues" evidence="2">
    <location>
        <begin position="8"/>
        <end position="21"/>
    </location>
</feature>
<feature type="compositionally biased region" description="Acidic residues" evidence="2">
    <location>
        <begin position="139"/>
        <end position="151"/>
    </location>
</feature>
<dbReference type="GO" id="GO:0005524">
    <property type="term" value="F:ATP binding"/>
    <property type="evidence" value="ECO:0007669"/>
    <property type="project" value="UniProtKB-UniRule"/>
</dbReference>
<feature type="non-terminal residue" evidence="3">
    <location>
        <position position="454"/>
    </location>
</feature>
<sequence>EKGRISDQTEVSNDTASTVKQPSKKLVTETSLSNLPKDDAVSGNADSMYVSRTRGKSSGSSRSLGNSPKQSSKCFTTCDEIPPSSMLSGDSPESRSSEDLSRSFNEEDEDVEVNRPIETLKIPLHSIYEQRTLEPLPENLEDLVEEMEEESSSLSSKSSPAETPDSSSNRTPNMRRKSSRYSEERSPTGRSSIGRALVTPDLNCVVEESDSDSVSSGQVDDLPPLEHFTLPAGKNYRRSLSILRNLDQKVPENTNLKGRLYKETVEQVLRLQNSTFCNDAADETVSLQYLKQRLSVRRTSLMKQMTPPPRRRSTLRPSIYETPCSSFSFIGSHREALPPQLTRAILDGTLQTPGFLSRDSIRASFRPDMSILTELDASQMVSQLDSSSPGDPPAEPPVRDAILKISDQTDYVSFSDILKPECYVGACKIGEGVYGEVFGITRGEEKTVVKIIPV</sequence>
<dbReference type="EMBL" id="GBHO01034870">
    <property type="protein sequence ID" value="JAG08734.1"/>
    <property type="molecule type" value="Transcribed_RNA"/>
</dbReference>
<feature type="compositionally biased region" description="Polar residues" evidence="2">
    <location>
        <begin position="160"/>
        <end position="172"/>
    </location>
</feature>
<dbReference type="PROSITE" id="PS00107">
    <property type="entry name" value="PROTEIN_KINASE_ATP"/>
    <property type="match status" value="1"/>
</dbReference>
<name>A0A0A9WLU7_LYGHE</name>
<dbReference type="InterPro" id="IPR017441">
    <property type="entry name" value="Protein_kinase_ATP_BS"/>
</dbReference>
<gene>
    <name evidence="3" type="primary">TCNA_0</name>
    <name evidence="3" type="ORF">CM83_91130</name>
</gene>
<feature type="compositionally biased region" description="Basic and acidic residues" evidence="2">
    <location>
        <begin position="92"/>
        <end position="105"/>
    </location>
</feature>
<accession>A0A0A9WLU7</accession>
<reference evidence="3" key="1">
    <citation type="journal article" date="2014" name="PLoS ONE">
        <title>Transcriptome-Based Identification of ABC Transporters in the Western Tarnished Plant Bug Lygus hesperus.</title>
        <authorList>
            <person name="Hull J.J."/>
            <person name="Chaney K."/>
            <person name="Geib S.M."/>
            <person name="Fabrick J.A."/>
            <person name="Brent C.S."/>
            <person name="Walsh D."/>
            <person name="Lavine L.C."/>
        </authorList>
    </citation>
    <scope>NUCLEOTIDE SEQUENCE</scope>
</reference>
<keyword evidence="1" id="KW-0067">ATP-binding</keyword>
<dbReference type="Gene3D" id="3.30.200.20">
    <property type="entry name" value="Phosphorylase Kinase, domain 1"/>
    <property type="match status" value="1"/>
</dbReference>
<feature type="region of interest" description="Disordered" evidence="2">
    <location>
        <begin position="1"/>
        <end position="196"/>
    </location>
</feature>
<protein>
    <submittedName>
        <fullName evidence="3">Sialidase</fullName>
    </submittedName>
</protein>